<evidence type="ECO:0000256" key="2">
    <source>
        <dbReference type="SAM" id="MobiDB-lite"/>
    </source>
</evidence>
<keyword evidence="5" id="KW-1185">Reference proteome</keyword>
<evidence type="ECO:0000313" key="5">
    <source>
        <dbReference type="Proteomes" id="UP001165405"/>
    </source>
</evidence>
<name>A0AA41QG47_9MICO</name>
<feature type="region of interest" description="Disordered" evidence="2">
    <location>
        <begin position="97"/>
        <end position="156"/>
    </location>
</feature>
<feature type="compositionally biased region" description="Low complexity" evidence="2">
    <location>
        <begin position="260"/>
        <end position="288"/>
    </location>
</feature>
<dbReference type="PROSITE" id="PS50966">
    <property type="entry name" value="ZF_SWIM"/>
    <property type="match status" value="1"/>
</dbReference>
<comment type="caution">
    <text evidence="4">The sequence shown here is derived from an EMBL/GenBank/DDBJ whole genome shotgun (WGS) entry which is preliminary data.</text>
</comment>
<dbReference type="GO" id="GO:0008270">
    <property type="term" value="F:zinc ion binding"/>
    <property type="evidence" value="ECO:0007669"/>
    <property type="project" value="UniProtKB-KW"/>
</dbReference>
<evidence type="ECO:0000259" key="3">
    <source>
        <dbReference type="PROSITE" id="PS50966"/>
    </source>
</evidence>
<protein>
    <recommendedName>
        <fullName evidence="3">SWIM-type domain-containing protein</fullName>
    </recommendedName>
</protein>
<organism evidence="4 5">
    <name type="scientific">Antribacter soli</name>
    <dbReference type="NCBI Taxonomy" id="2910976"/>
    <lineage>
        <taxon>Bacteria</taxon>
        <taxon>Bacillati</taxon>
        <taxon>Actinomycetota</taxon>
        <taxon>Actinomycetes</taxon>
        <taxon>Micrococcales</taxon>
        <taxon>Promicromonosporaceae</taxon>
        <taxon>Antribacter</taxon>
    </lineage>
</organism>
<feature type="region of interest" description="Disordered" evidence="2">
    <location>
        <begin position="253"/>
        <end position="292"/>
    </location>
</feature>
<accession>A0AA41QG47</accession>
<dbReference type="RefSeq" id="WP_236090282.1">
    <property type="nucleotide sequence ID" value="NZ_JAKGSG010000043.1"/>
</dbReference>
<evidence type="ECO:0000256" key="1">
    <source>
        <dbReference type="PROSITE-ProRule" id="PRU00325"/>
    </source>
</evidence>
<gene>
    <name evidence="4" type="ORF">L1785_16010</name>
</gene>
<reference evidence="4" key="1">
    <citation type="submission" date="2022-01" db="EMBL/GenBank/DDBJ databases">
        <title>Antribacter sp. nov., isolated from Guizhou of China.</title>
        <authorList>
            <person name="Chengliang C."/>
            <person name="Ya Z."/>
        </authorList>
    </citation>
    <scope>NUCLEOTIDE SEQUENCE</scope>
    <source>
        <strain evidence="4">KLBMP 9083</strain>
    </source>
</reference>
<keyword evidence="1" id="KW-0862">Zinc</keyword>
<dbReference type="EMBL" id="JAKGSG010000043">
    <property type="protein sequence ID" value="MCF4122483.1"/>
    <property type="molecule type" value="Genomic_DNA"/>
</dbReference>
<sequence>MSAGARPWLGVYAVDDAALAALASAGLLRRARKDTVEVAAEDAKGAELTVSGFRVRLDRRGPTAVRCDCPTAGVCQHIVAACLWGRDLAVAQAAESAPADVPAEGEPAEVQRAEGEPAEGEGAGRERPAGARAAIVPASAPPPARPSPARAAAERRRAGARAAALEEVRSTVAHLVATGLSHVGPGDAEELRALAGRVRVAGLDRVHGVRLDALVRTAAGLVDDLAGRDDQVDEEDLLDALAETWGLCEALSADSDPGEAATSGAATARAATTGATTTGAVASRSATTADHDETDLGRLVPLGVRWWTAPSGSRGVELLGWDPADGRVRRAVTGRASGTDPSFRRSWDMPLLWGVSAARLSSGPLALSGVRVMPDGALGAGGSPRVTVLAPGLDVEELRQIAAGTAPGRPARESVGFGRRPAQVRVVMVRDTGTVGVDEVRQDVTWTVTGADGGEIVLRLPVAEGTACETLLSVVAGGRTVVAVTVERREGRDEPVGLFVREADGRVVLVSPTLTPAWSLERGRWWETWRKRLARVSRLRASAAVVATATAPPTPVRLVCNLTQDVLVAVAATGRAHLTARQRADVERARDLARDLGLATLERTTAGLASGTDGLTPDDLLRAAFLVGRARQVAEVAGA</sequence>
<dbReference type="Proteomes" id="UP001165405">
    <property type="component" value="Unassembled WGS sequence"/>
</dbReference>
<keyword evidence="1" id="KW-0863">Zinc-finger</keyword>
<keyword evidence="1" id="KW-0479">Metal-binding</keyword>
<feature type="domain" description="SWIM-type" evidence="3">
    <location>
        <begin position="53"/>
        <end position="86"/>
    </location>
</feature>
<evidence type="ECO:0000313" key="4">
    <source>
        <dbReference type="EMBL" id="MCF4122483.1"/>
    </source>
</evidence>
<dbReference type="AlphaFoldDB" id="A0AA41QG47"/>
<dbReference type="InterPro" id="IPR007527">
    <property type="entry name" value="Znf_SWIM"/>
</dbReference>
<proteinExistence type="predicted"/>